<keyword evidence="4" id="KW-1185">Reference proteome</keyword>
<reference evidence="3 4" key="1">
    <citation type="submission" date="2018-02" db="EMBL/GenBank/DDBJ databases">
        <title>The genomes of Aspergillus section Nigri reveals drivers in fungal speciation.</title>
        <authorList>
            <consortium name="DOE Joint Genome Institute"/>
            <person name="Vesth T.C."/>
            <person name="Nybo J."/>
            <person name="Theobald S."/>
            <person name="Brandl J."/>
            <person name="Frisvad J.C."/>
            <person name="Nielsen K.F."/>
            <person name="Lyhne E.K."/>
            <person name="Kogle M.E."/>
            <person name="Kuo A."/>
            <person name="Riley R."/>
            <person name="Clum A."/>
            <person name="Nolan M."/>
            <person name="Lipzen A."/>
            <person name="Salamov A."/>
            <person name="Henrissat B."/>
            <person name="Wiebenga A."/>
            <person name="De vries R.P."/>
            <person name="Grigoriev I.V."/>
            <person name="Mortensen U.H."/>
            <person name="Andersen M.R."/>
            <person name="Baker S.E."/>
        </authorList>
    </citation>
    <scope>NUCLEOTIDE SEQUENCE [LARGE SCALE GENOMIC DNA]</scope>
    <source>
        <strain evidence="3 4">CBS 101889</strain>
    </source>
</reference>
<dbReference type="RefSeq" id="XP_025553824.1">
    <property type="nucleotide sequence ID" value="XM_025699530.1"/>
</dbReference>
<evidence type="ECO:0008006" key="5">
    <source>
        <dbReference type="Google" id="ProtNLM"/>
    </source>
</evidence>
<dbReference type="PANTHER" id="PTHR40640:SF1">
    <property type="entry name" value="ANCHORED GLYCOPROTEIN, PUTATIVE (AFU_ORTHOLOGUE AFUA_8G04860)-RELATED"/>
    <property type="match status" value="1"/>
</dbReference>
<evidence type="ECO:0000313" key="3">
    <source>
        <dbReference type="EMBL" id="RAL14670.1"/>
    </source>
</evidence>
<sequence>MMLKPLLLLLLAEVIASQTTVMDMFLGEFGGDRSPEYVASVVDNNAVETTYSVNCPPKATEERSNSCDLGAGLTVIAQPYTTQVIRSFDFETVTNYGSMLCAFNDPPIVTCTRSVTYKAVTQRDASGYGEQSATYTMVTNDVAELRAPVTITGGSVTPTTDMVYTLLSSSHPTATVTLSHTAGNSTSTASSKNHISSTEASEASSVTHSSTLDDAEHATSTHTVSSSRSEGVGPLVTGEAVVVAGVAAVALAGAVIL</sequence>
<feature type="signal peptide" evidence="2">
    <location>
        <begin position="1"/>
        <end position="17"/>
    </location>
</feature>
<feature type="region of interest" description="Disordered" evidence="1">
    <location>
        <begin position="177"/>
        <end position="232"/>
    </location>
</feature>
<protein>
    <recommendedName>
        <fullName evidence="5">GPI anchored glycoprotein</fullName>
    </recommendedName>
</protein>
<gene>
    <name evidence="3" type="ORF">BO97DRAFT_465234</name>
</gene>
<dbReference type="Proteomes" id="UP000248961">
    <property type="component" value="Unassembled WGS sequence"/>
</dbReference>
<accession>A0A395I3L0</accession>
<evidence type="ECO:0000313" key="4">
    <source>
        <dbReference type="Proteomes" id="UP000248961"/>
    </source>
</evidence>
<proteinExistence type="predicted"/>
<dbReference type="OrthoDB" id="4507801at2759"/>
<dbReference type="PANTHER" id="PTHR40640">
    <property type="entry name" value="ANCHORED GLYCOPROTEIN, PUTATIVE (AFU_ORTHOLOGUE AFUA_8G04860)-RELATED"/>
    <property type="match status" value="1"/>
</dbReference>
<organism evidence="3 4">
    <name type="scientific">Aspergillus homomorphus (strain CBS 101889)</name>
    <dbReference type="NCBI Taxonomy" id="1450537"/>
    <lineage>
        <taxon>Eukaryota</taxon>
        <taxon>Fungi</taxon>
        <taxon>Dikarya</taxon>
        <taxon>Ascomycota</taxon>
        <taxon>Pezizomycotina</taxon>
        <taxon>Eurotiomycetes</taxon>
        <taxon>Eurotiomycetidae</taxon>
        <taxon>Eurotiales</taxon>
        <taxon>Aspergillaceae</taxon>
        <taxon>Aspergillus</taxon>
        <taxon>Aspergillus subgen. Circumdati</taxon>
    </lineage>
</organism>
<feature type="compositionally biased region" description="Polar residues" evidence="1">
    <location>
        <begin position="177"/>
        <end position="195"/>
    </location>
</feature>
<dbReference type="GeneID" id="37203819"/>
<name>A0A395I3L0_ASPHC</name>
<dbReference type="AlphaFoldDB" id="A0A395I3L0"/>
<feature type="compositionally biased region" description="Polar residues" evidence="1">
    <location>
        <begin position="220"/>
        <end position="229"/>
    </location>
</feature>
<evidence type="ECO:0000256" key="1">
    <source>
        <dbReference type="SAM" id="MobiDB-lite"/>
    </source>
</evidence>
<evidence type="ECO:0000256" key="2">
    <source>
        <dbReference type="SAM" id="SignalP"/>
    </source>
</evidence>
<dbReference type="VEuPathDB" id="FungiDB:BO97DRAFT_465234"/>
<feature type="chain" id="PRO_5017334846" description="GPI anchored glycoprotein" evidence="2">
    <location>
        <begin position="18"/>
        <end position="257"/>
    </location>
</feature>
<feature type="compositionally biased region" description="Low complexity" evidence="1">
    <location>
        <begin position="196"/>
        <end position="210"/>
    </location>
</feature>
<keyword evidence="2" id="KW-0732">Signal</keyword>
<dbReference type="EMBL" id="KZ824274">
    <property type="protein sequence ID" value="RAL14670.1"/>
    <property type="molecule type" value="Genomic_DNA"/>
</dbReference>